<dbReference type="Pfam" id="PF07693">
    <property type="entry name" value="KAP_NTPase"/>
    <property type="match status" value="1"/>
</dbReference>
<dbReference type="InterPro" id="IPR052754">
    <property type="entry name" value="NTPase_KAP_P-loop"/>
</dbReference>
<proteinExistence type="predicted"/>
<dbReference type="SUPFAM" id="SSF52540">
    <property type="entry name" value="P-loop containing nucleoside triphosphate hydrolases"/>
    <property type="match status" value="1"/>
</dbReference>
<accession>A0ABU5SME0</accession>
<keyword evidence="4" id="KW-1185">Reference proteome</keyword>
<protein>
    <submittedName>
        <fullName evidence="3">P-loop NTPase fold protein</fullName>
    </submittedName>
</protein>
<evidence type="ECO:0000259" key="2">
    <source>
        <dbReference type="Pfam" id="PF07693"/>
    </source>
</evidence>
<gene>
    <name evidence="3" type="ORF">VB798_17725</name>
</gene>
<feature type="transmembrane region" description="Helical" evidence="1">
    <location>
        <begin position="24"/>
        <end position="41"/>
    </location>
</feature>
<feature type="domain" description="KAP NTPase" evidence="2">
    <location>
        <begin position="213"/>
        <end position="471"/>
    </location>
</feature>
<keyword evidence="1" id="KW-0812">Transmembrane</keyword>
<dbReference type="PANTHER" id="PTHR22674:SF6">
    <property type="entry name" value="NTPASE KAP FAMILY P-LOOP DOMAIN-CONTAINING PROTEIN 1"/>
    <property type="match status" value="1"/>
</dbReference>
<comment type="caution">
    <text evidence="3">The sequence shown here is derived from an EMBL/GenBank/DDBJ whole genome shotgun (WGS) entry which is preliminary data.</text>
</comment>
<name>A0ABU5SME0_9BACT</name>
<dbReference type="Proteomes" id="UP001302222">
    <property type="component" value="Unassembled WGS sequence"/>
</dbReference>
<dbReference type="RefSeq" id="WP_323260768.1">
    <property type="nucleotide sequence ID" value="NZ_JAYGIM010000014.1"/>
</dbReference>
<dbReference type="Gene3D" id="3.40.50.300">
    <property type="entry name" value="P-loop containing nucleotide triphosphate hydrolases"/>
    <property type="match status" value="1"/>
</dbReference>
<keyword evidence="1" id="KW-0472">Membrane</keyword>
<dbReference type="EMBL" id="JAYGIM010000014">
    <property type="protein sequence ID" value="MEA5428436.1"/>
    <property type="molecule type" value="Genomic_DNA"/>
</dbReference>
<feature type="transmembrane region" description="Helical" evidence="1">
    <location>
        <begin position="61"/>
        <end position="80"/>
    </location>
</feature>
<organism evidence="3 4">
    <name type="scientific">Arcicella lustrica</name>
    <dbReference type="NCBI Taxonomy" id="2984196"/>
    <lineage>
        <taxon>Bacteria</taxon>
        <taxon>Pseudomonadati</taxon>
        <taxon>Bacteroidota</taxon>
        <taxon>Cytophagia</taxon>
        <taxon>Cytophagales</taxon>
        <taxon>Flectobacillaceae</taxon>
        <taxon>Arcicella</taxon>
    </lineage>
</organism>
<dbReference type="PANTHER" id="PTHR22674">
    <property type="entry name" value="NTPASE, KAP FAMILY P-LOOP DOMAIN-CONTAINING 1"/>
    <property type="match status" value="1"/>
</dbReference>
<feature type="transmembrane region" description="Helical" evidence="1">
    <location>
        <begin position="87"/>
        <end position="105"/>
    </location>
</feature>
<evidence type="ECO:0000256" key="1">
    <source>
        <dbReference type="SAM" id="Phobius"/>
    </source>
</evidence>
<dbReference type="InterPro" id="IPR027417">
    <property type="entry name" value="P-loop_NTPase"/>
</dbReference>
<reference evidence="3 4" key="1">
    <citation type="submission" date="2023-12" db="EMBL/GenBank/DDBJ databases">
        <title>Novel species of the genus Arcicella isolated from rivers.</title>
        <authorList>
            <person name="Lu H."/>
        </authorList>
    </citation>
    <scope>NUCLEOTIDE SEQUENCE [LARGE SCALE GENOMIC DNA]</scope>
    <source>
        <strain evidence="3 4">DC25W</strain>
    </source>
</reference>
<feature type="transmembrane region" description="Helical" evidence="1">
    <location>
        <begin position="117"/>
        <end position="141"/>
    </location>
</feature>
<sequence>MIFPQLKKDISPKYLFEVISNRKIIFLSAVAVLPILFNKYFESILDEYIGKPIFQNLGSSYFSDIIFLVIAILLFFYYRYKYKNDHYFSSFDSSLVIVIGFWYFIYRCSGGWHYSRFYMLPFLSYSDIFLIVPIFHICFLFKRSINENTLKLTISFLFVYRNHFQPKAIHNTIVLTIRQLIRLKKKYSKDSKIGFQTDKPIEELSDEKLGRGNYAQKIAEQINDSFPKESFAIGITGKWGSGKTSFLHLIKKKLNENTIIVDFNAWHSHETKNLIADFFDLLKAELNDGSVSQHINLYVKQLTAVDDNIYFKTIDFLQKTIFGTQSTQEIFDRINASIKRLNKQIVIFIDDLDRLDNNEIIEIIKLVRISANFKNTVFVVAYDKGYVMNAIAEINQYEKELFLEKIFQAEFNLPTFEENRLRNILIKNLKENIDETHHNDIDEFFTDNYDLYIFEHCILTLRDVTRFTNSFCLNFQMLNENVVDSVNEKRHIVGSIKKVLFQDLLHIELLKFKCLSIYELIIDKKDTFLYSQYQNGKDLVSINFLWLKIDDFKIHLEHHHYYLGIDKSKIEQIVEIVNKIFSTPSKIGYKFDAKSGEKIDSENINSIRRPSNFDIYTSLGITDSMVSIIEFSKARQSSVVEFKNSLNKWLNKESIEELLIKFSVISFYDDEKDYTKIIEGLFHIGSNDLGLYIMRSEGFSTILGKLFNDNQLKIENNKYRELLLRIFEDNTYSLKFKSGLLYRINKRGYESTENFIIEKEKRLDLLFNYLEIYIKKQEKFTNDLWEIYENCTLEVGGKIKYNQCEERVNELIKSFALQKDIKGLFEKIIGIWTESGEYGFNSIRKCLFPDLENLFNFTNQLDDNLLKERLTIFFQELKKEDYFPISFNFDGLLTIKEKS</sequence>
<keyword evidence="1" id="KW-1133">Transmembrane helix</keyword>
<dbReference type="InterPro" id="IPR011646">
    <property type="entry name" value="KAP_P-loop"/>
</dbReference>
<evidence type="ECO:0000313" key="3">
    <source>
        <dbReference type="EMBL" id="MEA5428436.1"/>
    </source>
</evidence>
<evidence type="ECO:0000313" key="4">
    <source>
        <dbReference type="Proteomes" id="UP001302222"/>
    </source>
</evidence>